<accession>A0ABD2WLZ8</accession>
<name>A0ABD2WLZ8_9HYME</name>
<evidence type="ECO:0000313" key="4">
    <source>
        <dbReference type="Proteomes" id="UP001627154"/>
    </source>
</evidence>
<dbReference type="InterPro" id="IPR001202">
    <property type="entry name" value="WW_dom"/>
</dbReference>
<dbReference type="InterPro" id="IPR022035">
    <property type="entry name" value="PCIF1_WW"/>
</dbReference>
<evidence type="ECO:0000313" key="3">
    <source>
        <dbReference type="EMBL" id="KAL3394103.1"/>
    </source>
</evidence>
<dbReference type="InterPro" id="IPR039881">
    <property type="entry name" value="PCIF1-like"/>
</dbReference>
<dbReference type="Proteomes" id="UP001627154">
    <property type="component" value="Unassembled WGS sequence"/>
</dbReference>
<evidence type="ECO:0000259" key="2">
    <source>
        <dbReference type="PROSITE" id="PS50020"/>
    </source>
</evidence>
<dbReference type="PANTHER" id="PTHR21727:SF0">
    <property type="entry name" value="MRNA (2'-O-METHYLADENOSINE-N(6)-)-METHYLTRANSFERASE"/>
    <property type="match status" value="1"/>
</dbReference>
<dbReference type="EMBL" id="JBJJXI010000092">
    <property type="protein sequence ID" value="KAL3394103.1"/>
    <property type="molecule type" value="Genomic_DNA"/>
</dbReference>
<proteinExistence type="predicted"/>
<dbReference type="InterPro" id="IPR036020">
    <property type="entry name" value="WW_dom_sf"/>
</dbReference>
<dbReference type="CDD" id="cd00201">
    <property type="entry name" value="WW"/>
    <property type="match status" value="1"/>
</dbReference>
<dbReference type="SUPFAM" id="SSF51045">
    <property type="entry name" value="WW domain"/>
    <property type="match status" value="1"/>
</dbReference>
<feature type="compositionally biased region" description="Polar residues" evidence="1">
    <location>
        <begin position="752"/>
        <end position="768"/>
    </location>
</feature>
<organism evidence="3 4">
    <name type="scientific">Trichogramma kaykai</name>
    <dbReference type="NCBI Taxonomy" id="54128"/>
    <lineage>
        <taxon>Eukaryota</taxon>
        <taxon>Metazoa</taxon>
        <taxon>Ecdysozoa</taxon>
        <taxon>Arthropoda</taxon>
        <taxon>Hexapoda</taxon>
        <taxon>Insecta</taxon>
        <taxon>Pterygota</taxon>
        <taxon>Neoptera</taxon>
        <taxon>Endopterygota</taxon>
        <taxon>Hymenoptera</taxon>
        <taxon>Apocrita</taxon>
        <taxon>Proctotrupomorpha</taxon>
        <taxon>Chalcidoidea</taxon>
        <taxon>Trichogrammatidae</taxon>
        <taxon>Trichogramma</taxon>
    </lineage>
</organism>
<dbReference type="SMART" id="SM00456">
    <property type="entry name" value="WW"/>
    <property type="match status" value="1"/>
</dbReference>
<dbReference type="Gene3D" id="1.20.1270.10">
    <property type="match status" value="1"/>
</dbReference>
<dbReference type="Gene3D" id="2.20.70.10">
    <property type="match status" value="1"/>
</dbReference>
<evidence type="ECO:0000256" key="1">
    <source>
        <dbReference type="SAM" id="MobiDB-lite"/>
    </source>
</evidence>
<dbReference type="InterPro" id="IPR029048">
    <property type="entry name" value="HSP70_C_sf"/>
</dbReference>
<protein>
    <recommendedName>
        <fullName evidence="2">WW domain-containing protein</fullName>
    </recommendedName>
</protein>
<dbReference type="Pfam" id="PF12237">
    <property type="entry name" value="PCIF1_WW"/>
    <property type="match status" value="1"/>
</dbReference>
<reference evidence="3 4" key="1">
    <citation type="journal article" date="2024" name="bioRxiv">
        <title>A reference genome for Trichogramma kaykai: A tiny desert-dwelling parasitoid wasp with competing sex-ratio distorters.</title>
        <authorList>
            <person name="Culotta J."/>
            <person name="Lindsey A.R."/>
        </authorList>
    </citation>
    <scope>NUCLEOTIDE SEQUENCE [LARGE SCALE GENOMIC DNA]</scope>
    <source>
        <strain evidence="3 4">KSX58</strain>
    </source>
</reference>
<dbReference type="PROSITE" id="PS50020">
    <property type="entry name" value="WW_DOMAIN_2"/>
    <property type="match status" value="1"/>
</dbReference>
<dbReference type="AlphaFoldDB" id="A0ABD2WLZ8"/>
<sequence>MMNKINTNKQDMSNTSAWDTMMNTPVTTIASMHHINPPMTPESDQPATQVIIPTPIKLQPPIMTTPPITGDHCNVMPHMQQPVMVGPGVPMVNYAEELSVELQAQGWKKFWSKRENRPYFWNKLSGESLWVMPPLKPGFDPHMDPLAIHHGNGQMIPPGTPGGPLKRRASEDAAAMPATKKLFLAGPWDLEIGSNVITFERAPTNLYQVHPDVELLRCNLLAKLRQCYQELCHSREGIDAPKESFNRWLMERKVIDLGSDPLLPSSCFPEISMSMYREIMNDIPIKLIRPKFTGDARKQLSRYAEAAKKVIESRDASSESRKVVKWNAEDTFQWLRRTVGATFDDFQDRLTHLKRQCQPHLTETVKASVEGICLKIYHLSKEYAKKVKEKNEQIAKEHNINEQSVASVNTNRKVWCYSVQFSRQSPRLPVIEFNHEGDQTMLRYHNEGMCINTHYLTKLEYLYRFNCSDDRKFDLFIPRVWCLLKRYQTYLGSTDSQATQMALPVTVFESLQRSFGVTFECFASPLNCYFKQFCSAFADTDSYFGSRGPFNDFRPVSGSFQVNPPYCEELMDAMITHIESVLSDSSEPLSFIVFLPEWRDPPPNALLKLEASPFKRKQVVVPAMEHEYRNGLQHVLPNRSMPRGELNIRAVHGTLVVWLQNPAGHAKWGPTEERVEALLEAWRPGKERERDRQELLSPPRQPPSSIPARTQAPMQQPVGQTTLAPTTTTSSAIMSAASSPLPVQGPMPKALSSPSASANATITNSHDI</sequence>
<feature type="compositionally biased region" description="Basic and acidic residues" evidence="1">
    <location>
        <begin position="683"/>
        <end position="694"/>
    </location>
</feature>
<feature type="region of interest" description="Disordered" evidence="1">
    <location>
        <begin position="683"/>
        <end position="768"/>
    </location>
</feature>
<gene>
    <name evidence="3" type="ORF">TKK_011157</name>
</gene>
<feature type="domain" description="WW" evidence="2">
    <location>
        <begin position="106"/>
        <end position="135"/>
    </location>
</feature>
<comment type="caution">
    <text evidence="3">The sequence shown here is derived from an EMBL/GenBank/DDBJ whole genome shotgun (WGS) entry which is preliminary data.</text>
</comment>
<dbReference type="PANTHER" id="PTHR21727">
    <property type="entry name" value="PHOSPHORYLATED CTD INTERACTING FACTOR 1"/>
    <property type="match status" value="1"/>
</dbReference>
<keyword evidence="4" id="KW-1185">Reference proteome</keyword>
<feature type="compositionally biased region" description="Low complexity" evidence="1">
    <location>
        <begin position="721"/>
        <end position="739"/>
    </location>
</feature>